<keyword evidence="5" id="KW-1185">Reference proteome</keyword>
<comment type="caution">
    <text evidence="4">The sequence shown here is derived from an EMBL/GenBank/DDBJ whole genome shotgun (WGS) entry which is preliminary data.</text>
</comment>
<feature type="domain" description="CNNM transmembrane" evidence="3">
    <location>
        <begin position="36"/>
        <end position="223"/>
    </location>
</feature>
<evidence type="ECO:0000313" key="5">
    <source>
        <dbReference type="Proteomes" id="UP000794436"/>
    </source>
</evidence>
<organism evidence="4 5">
    <name type="scientific">Pythium oligandrum</name>
    <name type="common">Mycoparasitic fungus</name>
    <dbReference type="NCBI Taxonomy" id="41045"/>
    <lineage>
        <taxon>Eukaryota</taxon>
        <taxon>Sar</taxon>
        <taxon>Stramenopiles</taxon>
        <taxon>Oomycota</taxon>
        <taxon>Peronosporomycetes</taxon>
        <taxon>Pythiales</taxon>
        <taxon>Pythiaceae</taxon>
        <taxon>Pythium</taxon>
    </lineage>
</organism>
<protein>
    <recommendedName>
        <fullName evidence="3">CNNM transmembrane domain-containing protein</fullName>
    </recommendedName>
</protein>
<dbReference type="PANTHER" id="PTHR12064:SF94">
    <property type="entry name" value="UNEXTENDED PROTEIN"/>
    <property type="match status" value="1"/>
</dbReference>
<name>A0A8K1FFC6_PYTOL</name>
<evidence type="ECO:0000313" key="4">
    <source>
        <dbReference type="EMBL" id="TMW60406.1"/>
    </source>
</evidence>
<dbReference type="OrthoDB" id="5353557at2759"/>
<evidence type="ECO:0000256" key="1">
    <source>
        <dbReference type="PROSITE-ProRule" id="PRU01193"/>
    </source>
</evidence>
<dbReference type="SUPFAM" id="SSF54631">
    <property type="entry name" value="CBS-domain pair"/>
    <property type="match status" value="1"/>
</dbReference>
<keyword evidence="1 2" id="KW-0472">Membrane</keyword>
<accession>A0A8K1FFC6</accession>
<dbReference type="Pfam" id="PF01595">
    <property type="entry name" value="CNNM"/>
    <property type="match status" value="1"/>
</dbReference>
<reference evidence="4" key="1">
    <citation type="submission" date="2019-03" db="EMBL/GenBank/DDBJ databases">
        <title>Long read genome sequence of the mycoparasitic Pythium oligandrum ATCC 38472 isolated from sugarbeet rhizosphere.</title>
        <authorList>
            <person name="Gaulin E."/>
        </authorList>
    </citation>
    <scope>NUCLEOTIDE SEQUENCE</scope>
    <source>
        <strain evidence="4">ATCC 38472_TT</strain>
    </source>
</reference>
<dbReference type="InterPro" id="IPR046342">
    <property type="entry name" value="CBS_dom_sf"/>
</dbReference>
<feature type="transmembrane region" description="Helical" evidence="2">
    <location>
        <begin position="134"/>
        <end position="151"/>
    </location>
</feature>
<feature type="transmembrane region" description="Helical" evidence="2">
    <location>
        <begin position="106"/>
        <end position="128"/>
    </location>
</feature>
<gene>
    <name evidence="4" type="ORF">Poli38472_000448</name>
</gene>
<dbReference type="Proteomes" id="UP000794436">
    <property type="component" value="Unassembled WGS sequence"/>
</dbReference>
<dbReference type="InterPro" id="IPR045095">
    <property type="entry name" value="ACDP"/>
</dbReference>
<dbReference type="GO" id="GO:0010960">
    <property type="term" value="P:magnesium ion homeostasis"/>
    <property type="evidence" value="ECO:0007669"/>
    <property type="project" value="InterPro"/>
</dbReference>
<dbReference type="EMBL" id="SPLM01000108">
    <property type="protein sequence ID" value="TMW60406.1"/>
    <property type="molecule type" value="Genomic_DNA"/>
</dbReference>
<keyword evidence="1 2" id="KW-1133">Transmembrane helix</keyword>
<feature type="transmembrane region" description="Helical" evidence="2">
    <location>
        <begin position="163"/>
        <end position="182"/>
    </location>
</feature>
<dbReference type="PANTHER" id="PTHR12064">
    <property type="entry name" value="METAL TRANSPORTER CNNM"/>
    <property type="match status" value="1"/>
</dbReference>
<sequence length="504" mass="54563">MRLATWLALSGVLVVRRTAGDLDTPSLGPDDVPPTESTNLALLICILVVLLSLSAVFAGLGLGLMSLDLIGLEIVVAAGEDKHATLKEKHQGDAARRIIPVRRNGNLLLTTLLMGNVAVTSLTSIIMADMTSGLTGFFVSTILIVVFGEIVPQAICTKHALEIGGRVIPFVKLLIAIFYIFAKPVSMVLDASLGEDIGTVFTKRELSEMIEIHEKQRMIDPEEGGILRGAMGYSSKTAESIMTPVNEEQVQISSFIHVFGRNIHHVGPECSLDVLLQTFKQECTHLALVKSVESQKSAEPTERLEGIVTLEDVVEEILQTEILDEGDVTASNETTERKRRLSCLYGRAGRLRLADLTKSEGTIEQVDSLAQHLQETNPIFRSKNARGVAINTLALAEFLSSCPILEFRGGATTPEELLTRNVVTSHCIVVLQGRLRVESAGGRVELGSWGMVAADSLVVQEGLFLSDVTVRTLPGVATKVLRIPRGAFQQLLHPLPRRSSSSAL</sequence>
<dbReference type="GO" id="GO:0016020">
    <property type="term" value="C:membrane"/>
    <property type="evidence" value="ECO:0007669"/>
    <property type="project" value="UniProtKB-UniRule"/>
</dbReference>
<keyword evidence="1 2" id="KW-0812">Transmembrane</keyword>
<dbReference type="Gene3D" id="3.10.580.10">
    <property type="entry name" value="CBS-domain"/>
    <property type="match status" value="1"/>
</dbReference>
<dbReference type="InterPro" id="IPR002550">
    <property type="entry name" value="CNNM"/>
</dbReference>
<feature type="transmembrane region" description="Helical" evidence="2">
    <location>
        <begin position="41"/>
        <end position="64"/>
    </location>
</feature>
<proteinExistence type="predicted"/>
<evidence type="ECO:0000256" key="2">
    <source>
        <dbReference type="SAM" id="Phobius"/>
    </source>
</evidence>
<dbReference type="AlphaFoldDB" id="A0A8K1FFC6"/>
<dbReference type="PROSITE" id="PS51846">
    <property type="entry name" value="CNNM"/>
    <property type="match status" value="1"/>
</dbReference>
<evidence type="ECO:0000259" key="3">
    <source>
        <dbReference type="PROSITE" id="PS51846"/>
    </source>
</evidence>